<organism evidence="1 2">
    <name type="scientific">Nonomuraea soli</name>
    <dbReference type="NCBI Taxonomy" id="1032476"/>
    <lineage>
        <taxon>Bacteria</taxon>
        <taxon>Bacillati</taxon>
        <taxon>Actinomycetota</taxon>
        <taxon>Actinomycetes</taxon>
        <taxon>Streptosporangiales</taxon>
        <taxon>Streptosporangiaceae</taxon>
        <taxon>Nonomuraea</taxon>
    </lineage>
</organism>
<name>A0A7W0CFM2_9ACTN</name>
<dbReference type="Proteomes" id="UP000530928">
    <property type="component" value="Unassembled WGS sequence"/>
</dbReference>
<protein>
    <submittedName>
        <fullName evidence="1">Uncharacterized protein</fullName>
    </submittedName>
</protein>
<proteinExistence type="predicted"/>
<sequence>MSTPSPVRPADWPMLHDLPDAATVDLNEVWPALLMSDPDVRGMAAVRELDRRAGGAARRLLFGTRSLFDRADRDMLVHVVVAEGMLELAAWSPGCPLNPDRSWWLRSTLSVETELGFEGAGANGVHVRGYRTTFAVGGTDGVTVFREDNGELSAIAAAFYLAWEGRRAVAGRLGWAPAELPSEALELEEFLRQALSRVWA</sequence>
<comment type="caution">
    <text evidence="1">The sequence shown here is derived from an EMBL/GenBank/DDBJ whole genome shotgun (WGS) entry which is preliminary data.</text>
</comment>
<evidence type="ECO:0000313" key="2">
    <source>
        <dbReference type="Proteomes" id="UP000530928"/>
    </source>
</evidence>
<dbReference type="RefSeq" id="WP_181609137.1">
    <property type="nucleotide sequence ID" value="NZ_BAABAM010000006.1"/>
</dbReference>
<dbReference type="EMBL" id="JACDUR010000002">
    <property type="protein sequence ID" value="MBA2890301.1"/>
    <property type="molecule type" value="Genomic_DNA"/>
</dbReference>
<accession>A0A7W0CFM2</accession>
<gene>
    <name evidence="1" type="ORF">HNR30_001642</name>
</gene>
<reference evidence="1 2" key="1">
    <citation type="submission" date="2020-07" db="EMBL/GenBank/DDBJ databases">
        <title>Genomic Encyclopedia of Type Strains, Phase IV (KMG-IV): sequencing the most valuable type-strain genomes for metagenomic binning, comparative biology and taxonomic classification.</title>
        <authorList>
            <person name="Goeker M."/>
        </authorList>
    </citation>
    <scope>NUCLEOTIDE SEQUENCE [LARGE SCALE GENOMIC DNA]</scope>
    <source>
        <strain evidence="1 2">DSM 45533</strain>
    </source>
</reference>
<evidence type="ECO:0000313" key="1">
    <source>
        <dbReference type="EMBL" id="MBA2890301.1"/>
    </source>
</evidence>
<dbReference type="AlphaFoldDB" id="A0A7W0CFM2"/>
<keyword evidence="2" id="KW-1185">Reference proteome</keyword>